<dbReference type="InterPro" id="IPR017972">
    <property type="entry name" value="Cyt_P450_CS"/>
</dbReference>
<evidence type="ECO:0000256" key="14">
    <source>
        <dbReference type="PIRSR" id="PIRSR602403-1"/>
    </source>
</evidence>
<dbReference type="Proteomes" id="UP000310200">
    <property type="component" value="Unassembled WGS sequence"/>
</dbReference>
<keyword evidence="17" id="KW-1185">Reference proteome</keyword>
<evidence type="ECO:0000256" key="3">
    <source>
        <dbReference type="ARBA" id="ARBA00004174"/>
    </source>
</evidence>
<dbReference type="AlphaFoldDB" id="A0A4S2JPT8"/>
<keyword evidence="12 15" id="KW-0503">Monooxygenase</keyword>
<protein>
    <submittedName>
        <fullName evidence="16">Cytochrome P450 6k1</fullName>
    </submittedName>
</protein>
<dbReference type="PANTHER" id="PTHR24292:SF45">
    <property type="entry name" value="CYTOCHROME P450 6G1-RELATED"/>
    <property type="match status" value="1"/>
</dbReference>
<dbReference type="Gene3D" id="1.10.630.10">
    <property type="entry name" value="Cytochrome P450"/>
    <property type="match status" value="1"/>
</dbReference>
<feature type="binding site" description="axial binding residue" evidence="14">
    <location>
        <position position="95"/>
    </location>
    <ligand>
        <name>heme</name>
        <dbReference type="ChEBI" id="CHEBI:30413"/>
    </ligand>
    <ligandPart>
        <name>Fe</name>
        <dbReference type="ChEBI" id="CHEBI:18248"/>
    </ligandPart>
</feature>
<dbReference type="GO" id="GO:0004497">
    <property type="term" value="F:monooxygenase activity"/>
    <property type="evidence" value="ECO:0007669"/>
    <property type="project" value="UniProtKB-KW"/>
</dbReference>
<evidence type="ECO:0000313" key="17">
    <source>
        <dbReference type="Proteomes" id="UP000310200"/>
    </source>
</evidence>
<dbReference type="InterPro" id="IPR050476">
    <property type="entry name" value="Insect_CytP450_Detox"/>
</dbReference>
<dbReference type="PANTHER" id="PTHR24292">
    <property type="entry name" value="CYTOCHROME P450"/>
    <property type="match status" value="1"/>
</dbReference>
<evidence type="ECO:0000256" key="11">
    <source>
        <dbReference type="ARBA" id="ARBA00023004"/>
    </source>
</evidence>
<dbReference type="STRING" id="300112.A0A4S2JPT8"/>
<accession>A0A4S2JPT8</accession>
<name>A0A4S2JPT8_9HYME</name>
<dbReference type="InterPro" id="IPR001128">
    <property type="entry name" value="Cyt_P450"/>
</dbReference>
<dbReference type="PRINTS" id="PR00465">
    <property type="entry name" value="EP450IV"/>
</dbReference>
<keyword evidence="7 14" id="KW-0479">Metal-binding</keyword>
<comment type="similarity">
    <text evidence="5 15">Belongs to the cytochrome P450 family.</text>
</comment>
<evidence type="ECO:0000256" key="8">
    <source>
        <dbReference type="ARBA" id="ARBA00022824"/>
    </source>
</evidence>
<comment type="cofactor">
    <cofactor evidence="1 14">
        <name>heme</name>
        <dbReference type="ChEBI" id="CHEBI:30413"/>
    </cofactor>
</comment>
<keyword evidence="8" id="KW-0256">Endoplasmic reticulum</keyword>
<organism evidence="16 17">
    <name type="scientific">Temnothorax longispinosus</name>
    <dbReference type="NCBI Taxonomy" id="300112"/>
    <lineage>
        <taxon>Eukaryota</taxon>
        <taxon>Metazoa</taxon>
        <taxon>Ecdysozoa</taxon>
        <taxon>Arthropoda</taxon>
        <taxon>Hexapoda</taxon>
        <taxon>Insecta</taxon>
        <taxon>Pterygota</taxon>
        <taxon>Neoptera</taxon>
        <taxon>Endopterygota</taxon>
        <taxon>Hymenoptera</taxon>
        <taxon>Apocrita</taxon>
        <taxon>Aculeata</taxon>
        <taxon>Formicoidea</taxon>
        <taxon>Formicidae</taxon>
        <taxon>Myrmicinae</taxon>
        <taxon>Temnothorax</taxon>
    </lineage>
</organism>
<dbReference type="GO" id="GO:0005506">
    <property type="term" value="F:iron ion binding"/>
    <property type="evidence" value="ECO:0007669"/>
    <property type="project" value="InterPro"/>
</dbReference>
<evidence type="ECO:0000256" key="5">
    <source>
        <dbReference type="ARBA" id="ARBA00010617"/>
    </source>
</evidence>
<keyword evidence="6 14" id="KW-0349">Heme</keyword>
<comment type="subcellular location">
    <subcellularLocation>
        <location evidence="4">Endoplasmic reticulum membrane</location>
        <topology evidence="4">Peripheral membrane protein</topology>
    </subcellularLocation>
    <subcellularLocation>
        <location evidence="3">Microsome membrane</location>
        <topology evidence="3">Peripheral membrane protein</topology>
    </subcellularLocation>
</comment>
<evidence type="ECO:0000256" key="13">
    <source>
        <dbReference type="ARBA" id="ARBA00023136"/>
    </source>
</evidence>
<sequence length="156" mass="17728">ILSLPYLDMVVSETLRMYPPLPFLDRTTMETYKVPNSDLVIEKDTPIFISMIGMHYDPEHFPDPHKFDPERFTEENKRNRPSCLYLPFGEGPHACIGTRMGLLQSKLGICTVLSKYEVTPSEKTLIPMIIDPKGTMTSPMGGGLYLNIRKVNTYAN</sequence>
<dbReference type="GO" id="GO:0020037">
    <property type="term" value="F:heme binding"/>
    <property type="evidence" value="ECO:0007669"/>
    <property type="project" value="InterPro"/>
</dbReference>
<proteinExistence type="inferred from homology"/>
<dbReference type="GO" id="GO:0005789">
    <property type="term" value="C:endoplasmic reticulum membrane"/>
    <property type="evidence" value="ECO:0007669"/>
    <property type="project" value="UniProtKB-SubCell"/>
</dbReference>
<evidence type="ECO:0000256" key="12">
    <source>
        <dbReference type="ARBA" id="ARBA00023033"/>
    </source>
</evidence>
<keyword evidence="9" id="KW-0492">Microsome</keyword>
<dbReference type="InterPro" id="IPR002403">
    <property type="entry name" value="Cyt_P450_E_grp-IV"/>
</dbReference>
<dbReference type="Pfam" id="PF00067">
    <property type="entry name" value="p450"/>
    <property type="match status" value="1"/>
</dbReference>
<comment type="caution">
    <text evidence="16">The sequence shown here is derived from an EMBL/GenBank/DDBJ whole genome shotgun (WGS) entry which is preliminary data.</text>
</comment>
<keyword evidence="13" id="KW-0472">Membrane</keyword>
<evidence type="ECO:0000256" key="10">
    <source>
        <dbReference type="ARBA" id="ARBA00023002"/>
    </source>
</evidence>
<dbReference type="InterPro" id="IPR036396">
    <property type="entry name" value="Cyt_P450_sf"/>
</dbReference>
<evidence type="ECO:0000256" key="7">
    <source>
        <dbReference type="ARBA" id="ARBA00022723"/>
    </source>
</evidence>
<evidence type="ECO:0000256" key="6">
    <source>
        <dbReference type="ARBA" id="ARBA00022617"/>
    </source>
</evidence>
<keyword evidence="11 14" id="KW-0408">Iron</keyword>
<dbReference type="SUPFAM" id="SSF48264">
    <property type="entry name" value="Cytochrome P450"/>
    <property type="match status" value="1"/>
</dbReference>
<evidence type="ECO:0000256" key="1">
    <source>
        <dbReference type="ARBA" id="ARBA00001971"/>
    </source>
</evidence>
<dbReference type="PRINTS" id="PR00385">
    <property type="entry name" value="P450"/>
</dbReference>
<evidence type="ECO:0000313" key="16">
    <source>
        <dbReference type="EMBL" id="TGZ38205.1"/>
    </source>
</evidence>
<evidence type="ECO:0000256" key="4">
    <source>
        <dbReference type="ARBA" id="ARBA00004406"/>
    </source>
</evidence>
<keyword evidence="10 15" id="KW-0560">Oxidoreductase</keyword>
<dbReference type="PROSITE" id="PS00086">
    <property type="entry name" value="CYTOCHROME_P450"/>
    <property type="match status" value="1"/>
</dbReference>
<gene>
    <name evidence="16" type="ORF">DBV15_12821</name>
</gene>
<reference evidence="16 17" key="1">
    <citation type="journal article" date="2019" name="Philos. Trans. R. Soc. Lond., B, Biol. Sci.">
        <title>Ant behaviour and brain gene expression of defending hosts depend on the ecological success of the intruding social parasite.</title>
        <authorList>
            <person name="Kaur R."/>
            <person name="Stoldt M."/>
            <person name="Jongepier E."/>
            <person name="Feldmeyer B."/>
            <person name="Menzel F."/>
            <person name="Bornberg-Bauer E."/>
            <person name="Foitzik S."/>
        </authorList>
    </citation>
    <scope>NUCLEOTIDE SEQUENCE [LARGE SCALE GENOMIC DNA]</scope>
    <source>
        <tissue evidence="16">Whole body</tissue>
    </source>
</reference>
<evidence type="ECO:0000256" key="9">
    <source>
        <dbReference type="ARBA" id="ARBA00022848"/>
    </source>
</evidence>
<evidence type="ECO:0000256" key="15">
    <source>
        <dbReference type="RuleBase" id="RU000461"/>
    </source>
</evidence>
<evidence type="ECO:0000256" key="2">
    <source>
        <dbReference type="ARBA" id="ARBA00003690"/>
    </source>
</evidence>
<dbReference type="EMBL" id="QBLH01003444">
    <property type="protein sequence ID" value="TGZ38205.1"/>
    <property type="molecule type" value="Genomic_DNA"/>
</dbReference>
<comment type="function">
    <text evidence="2">May be involved in the metabolism of insect hormones and in the breakdown of synthetic insecticides.</text>
</comment>
<feature type="non-terminal residue" evidence="16">
    <location>
        <position position="1"/>
    </location>
</feature>
<dbReference type="GO" id="GO:0016705">
    <property type="term" value="F:oxidoreductase activity, acting on paired donors, with incorporation or reduction of molecular oxygen"/>
    <property type="evidence" value="ECO:0007669"/>
    <property type="project" value="InterPro"/>
</dbReference>